<comment type="subcellular location">
    <subcellularLocation>
        <location evidence="3">Cytoplasm</location>
    </subcellularLocation>
</comment>
<dbReference type="EMBL" id="CP027226">
    <property type="protein sequence ID" value="AVM41892.1"/>
    <property type="molecule type" value="Genomic_DNA"/>
</dbReference>
<dbReference type="OrthoDB" id="9805006at2"/>
<dbReference type="KEGG" id="fsa:C5Q98_00980"/>
<evidence type="ECO:0000256" key="1">
    <source>
        <dbReference type="ARBA" id="ARBA00022490"/>
    </source>
</evidence>
<keyword evidence="7" id="KW-1185">Reference proteome</keyword>
<dbReference type="SUPFAM" id="SSF74942">
    <property type="entry name" value="YhbC-like, C-terminal domain"/>
    <property type="match status" value="1"/>
</dbReference>
<dbReference type="Gene3D" id="3.30.300.70">
    <property type="entry name" value="RimP-like superfamily, N-terminal"/>
    <property type="match status" value="1"/>
</dbReference>
<dbReference type="InterPro" id="IPR028998">
    <property type="entry name" value="RimP_C"/>
</dbReference>
<keyword evidence="1 3" id="KW-0963">Cytoplasm</keyword>
<dbReference type="CDD" id="cd01734">
    <property type="entry name" value="YlxS_C"/>
    <property type="match status" value="1"/>
</dbReference>
<gene>
    <name evidence="3" type="primary">rimP</name>
    <name evidence="6" type="ORF">C5Q98_00980</name>
</gene>
<reference evidence="7" key="1">
    <citation type="submission" date="2018-02" db="EMBL/GenBank/DDBJ databases">
        <authorList>
            <person name="Holder M.E."/>
            <person name="Ajami N.J."/>
            <person name="Petrosino J.F."/>
        </authorList>
    </citation>
    <scope>NUCLEOTIDE SEQUENCE [LARGE SCALE GENOMIC DNA]</scope>
    <source>
        <strain evidence="7">CCUG 47711</strain>
    </source>
</reference>
<dbReference type="InterPro" id="IPR036847">
    <property type="entry name" value="RimP_C_sf"/>
</dbReference>
<dbReference type="PANTHER" id="PTHR33867:SF1">
    <property type="entry name" value="RIBOSOME MATURATION FACTOR RIMP"/>
    <property type="match status" value="1"/>
</dbReference>
<dbReference type="AlphaFoldDB" id="A0A2S0KLI2"/>
<name>A0A2S0KLI2_9FIRM</name>
<sequence length="156" mass="17770">MASIKKDIQSRVESAIRDEVENQGVELLEVKYLKEEAKWILRIIIDKRGGISLDDCERVSRAIDPIIDEEVEIKQAYYLEVQSPGIDRPLKTAADFARYVGSEVEISFYQAQNGQKKIEGILLGSEDDNLNIEVDDKPVSFLLEDIAKVKRVINFK</sequence>
<dbReference type="FunFam" id="3.30.300.70:FF:000001">
    <property type="entry name" value="Ribosome maturation factor RimP"/>
    <property type="match status" value="1"/>
</dbReference>
<accession>A0A2S0KLI2</accession>
<dbReference type="GO" id="GO:0000028">
    <property type="term" value="P:ribosomal small subunit assembly"/>
    <property type="evidence" value="ECO:0007669"/>
    <property type="project" value="TreeGrafter"/>
</dbReference>
<dbReference type="Pfam" id="PF17384">
    <property type="entry name" value="DUF150_C"/>
    <property type="match status" value="1"/>
</dbReference>
<dbReference type="HAMAP" id="MF_01077">
    <property type="entry name" value="RimP"/>
    <property type="match status" value="1"/>
</dbReference>
<protein>
    <recommendedName>
        <fullName evidence="3">Ribosome maturation factor RimP</fullName>
    </recommendedName>
</protein>
<dbReference type="Pfam" id="PF02576">
    <property type="entry name" value="RimP_N"/>
    <property type="match status" value="1"/>
</dbReference>
<dbReference type="SUPFAM" id="SSF75420">
    <property type="entry name" value="YhbC-like, N-terminal domain"/>
    <property type="match status" value="1"/>
</dbReference>
<evidence type="ECO:0000313" key="6">
    <source>
        <dbReference type="EMBL" id="AVM41892.1"/>
    </source>
</evidence>
<dbReference type="InterPro" id="IPR028989">
    <property type="entry name" value="RimP_N"/>
</dbReference>
<evidence type="ECO:0000256" key="3">
    <source>
        <dbReference type="HAMAP-Rule" id="MF_01077"/>
    </source>
</evidence>
<dbReference type="InterPro" id="IPR003728">
    <property type="entry name" value="Ribosome_maturation_RimP"/>
</dbReference>
<dbReference type="RefSeq" id="WP_106011878.1">
    <property type="nucleotide sequence ID" value="NZ_CP027226.1"/>
</dbReference>
<dbReference type="GO" id="GO:0005829">
    <property type="term" value="C:cytosol"/>
    <property type="evidence" value="ECO:0007669"/>
    <property type="project" value="TreeGrafter"/>
</dbReference>
<evidence type="ECO:0000256" key="2">
    <source>
        <dbReference type="ARBA" id="ARBA00022517"/>
    </source>
</evidence>
<comment type="similarity">
    <text evidence="3">Belongs to the RimP family.</text>
</comment>
<proteinExistence type="inferred from homology"/>
<dbReference type="GO" id="GO:0006412">
    <property type="term" value="P:translation"/>
    <property type="evidence" value="ECO:0007669"/>
    <property type="project" value="TreeGrafter"/>
</dbReference>
<dbReference type="Proteomes" id="UP000237947">
    <property type="component" value="Chromosome"/>
</dbReference>
<dbReference type="Gene3D" id="2.30.30.180">
    <property type="entry name" value="Ribosome maturation factor RimP, C-terminal domain"/>
    <property type="match status" value="1"/>
</dbReference>
<evidence type="ECO:0000259" key="5">
    <source>
        <dbReference type="Pfam" id="PF17384"/>
    </source>
</evidence>
<evidence type="ECO:0000259" key="4">
    <source>
        <dbReference type="Pfam" id="PF02576"/>
    </source>
</evidence>
<keyword evidence="2 3" id="KW-0690">Ribosome biogenesis</keyword>
<dbReference type="PANTHER" id="PTHR33867">
    <property type="entry name" value="RIBOSOME MATURATION FACTOR RIMP"/>
    <property type="match status" value="1"/>
</dbReference>
<feature type="domain" description="Ribosome maturation factor RimP N-terminal" evidence="4">
    <location>
        <begin position="16"/>
        <end position="87"/>
    </location>
</feature>
<feature type="domain" description="Ribosome maturation factor RimP C-terminal" evidence="5">
    <location>
        <begin position="90"/>
        <end position="155"/>
    </location>
</feature>
<evidence type="ECO:0000313" key="7">
    <source>
        <dbReference type="Proteomes" id="UP000237947"/>
    </source>
</evidence>
<dbReference type="InterPro" id="IPR035956">
    <property type="entry name" value="RimP_N_sf"/>
</dbReference>
<organism evidence="6 7">
    <name type="scientific">Fastidiosipila sanguinis</name>
    <dbReference type="NCBI Taxonomy" id="236753"/>
    <lineage>
        <taxon>Bacteria</taxon>
        <taxon>Bacillati</taxon>
        <taxon>Bacillota</taxon>
        <taxon>Clostridia</taxon>
        <taxon>Eubacteriales</taxon>
        <taxon>Oscillospiraceae</taxon>
        <taxon>Fastidiosipila</taxon>
    </lineage>
</organism>
<comment type="function">
    <text evidence="3">Required for maturation of 30S ribosomal subunits.</text>
</comment>